<evidence type="ECO:0000256" key="2">
    <source>
        <dbReference type="ARBA" id="ARBA00022692"/>
    </source>
</evidence>
<keyword evidence="8" id="KW-1185">Reference proteome</keyword>
<comment type="caution">
    <text evidence="7">The sequence shown here is derived from an EMBL/GenBank/DDBJ whole genome shotgun (WGS) entry which is preliminary data.</text>
</comment>
<feature type="domain" description="Lipopolysaccharide assembly protein A" evidence="6">
    <location>
        <begin position="44"/>
        <end position="92"/>
    </location>
</feature>
<dbReference type="InterPro" id="IPR010445">
    <property type="entry name" value="LapA_dom"/>
</dbReference>
<dbReference type="EMBL" id="SNZR01000016">
    <property type="protein sequence ID" value="TDR87194.1"/>
    <property type="molecule type" value="Genomic_DNA"/>
</dbReference>
<dbReference type="OrthoDB" id="7868067at2"/>
<evidence type="ECO:0000259" key="6">
    <source>
        <dbReference type="Pfam" id="PF06305"/>
    </source>
</evidence>
<keyword evidence="1" id="KW-1003">Cell membrane</keyword>
<organism evidence="7 8">
    <name type="scientific">Enterovirga rhinocerotis</name>
    <dbReference type="NCBI Taxonomy" id="1339210"/>
    <lineage>
        <taxon>Bacteria</taxon>
        <taxon>Pseudomonadati</taxon>
        <taxon>Pseudomonadota</taxon>
        <taxon>Alphaproteobacteria</taxon>
        <taxon>Hyphomicrobiales</taxon>
        <taxon>Methylobacteriaceae</taxon>
        <taxon>Enterovirga</taxon>
    </lineage>
</organism>
<dbReference type="Pfam" id="PF06305">
    <property type="entry name" value="LapA_dom"/>
    <property type="match status" value="1"/>
</dbReference>
<evidence type="ECO:0000256" key="4">
    <source>
        <dbReference type="ARBA" id="ARBA00023136"/>
    </source>
</evidence>
<name>A0A4R7BNU3_9HYPH</name>
<evidence type="ECO:0000256" key="3">
    <source>
        <dbReference type="ARBA" id="ARBA00022989"/>
    </source>
</evidence>
<protein>
    <submittedName>
        <fullName evidence="7">Uncharacterized protein DUF1049</fullName>
    </submittedName>
</protein>
<reference evidence="7 8" key="1">
    <citation type="submission" date="2019-03" db="EMBL/GenBank/DDBJ databases">
        <title>Genomic Encyclopedia of Type Strains, Phase IV (KMG-IV): sequencing the most valuable type-strain genomes for metagenomic binning, comparative biology and taxonomic classification.</title>
        <authorList>
            <person name="Goeker M."/>
        </authorList>
    </citation>
    <scope>NUCLEOTIDE SEQUENCE [LARGE SCALE GENOMIC DNA]</scope>
    <source>
        <strain evidence="7 8">DSM 25903</strain>
    </source>
</reference>
<accession>A0A4R7BNU3</accession>
<dbReference type="Proteomes" id="UP000295122">
    <property type="component" value="Unassembled WGS sequence"/>
</dbReference>
<dbReference type="GO" id="GO:0005886">
    <property type="term" value="C:plasma membrane"/>
    <property type="evidence" value="ECO:0007669"/>
    <property type="project" value="InterPro"/>
</dbReference>
<evidence type="ECO:0000256" key="5">
    <source>
        <dbReference type="SAM" id="Phobius"/>
    </source>
</evidence>
<keyword evidence="4 5" id="KW-0472">Membrane</keyword>
<dbReference type="RefSeq" id="WP_133773907.1">
    <property type="nucleotide sequence ID" value="NZ_SNZR01000016.1"/>
</dbReference>
<evidence type="ECO:0000313" key="8">
    <source>
        <dbReference type="Proteomes" id="UP000295122"/>
    </source>
</evidence>
<feature type="transmembrane region" description="Helical" evidence="5">
    <location>
        <begin position="7"/>
        <end position="28"/>
    </location>
</feature>
<proteinExistence type="predicted"/>
<feature type="transmembrane region" description="Helical" evidence="5">
    <location>
        <begin position="48"/>
        <end position="71"/>
    </location>
</feature>
<keyword evidence="3 5" id="KW-1133">Transmembrane helix</keyword>
<dbReference type="AlphaFoldDB" id="A0A4R7BNU3"/>
<sequence length="113" mass="12137">MLALLKAIIFLPIAVIVILLSIANRGIVPVSFDPFARGAPEFVVNVPLYALVLGALAVGVVLGGTGAWLAAGRQRRSGRASRREANRLRRETDRLRTDLAETRTALPAPRRAA</sequence>
<evidence type="ECO:0000313" key="7">
    <source>
        <dbReference type="EMBL" id="TDR87194.1"/>
    </source>
</evidence>
<evidence type="ECO:0000256" key="1">
    <source>
        <dbReference type="ARBA" id="ARBA00022475"/>
    </source>
</evidence>
<gene>
    <name evidence="7" type="ORF">EV668_4274</name>
</gene>
<keyword evidence="2 5" id="KW-0812">Transmembrane</keyword>